<accession>A0ABS6AP82</accession>
<protein>
    <recommendedName>
        <fullName evidence="1">Peptidase C45 hydrolase domain-containing protein</fullName>
    </recommendedName>
</protein>
<organism evidence="2 3">
    <name type="scientific">Paracoccus marinaquae</name>
    <dbReference type="NCBI Taxonomy" id="2841926"/>
    <lineage>
        <taxon>Bacteria</taxon>
        <taxon>Pseudomonadati</taxon>
        <taxon>Pseudomonadota</taxon>
        <taxon>Alphaproteobacteria</taxon>
        <taxon>Rhodobacterales</taxon>
        <taxon>Paracoccaceae</taxon>
        <taxon>Paracoccus</taxon>
    </lineage>
</organism>
<comment type="caution">
    <text evidence="2">The sequence shown here is derived from an EMBL/GenBank/DDBJ whole genome shotgun (WGS) entry which is preliminary data.</text>
</comment>
<dbReference type="NCBIfam" id="NF040521">
    <property type="entry name" value="C45_proenzyme"/>
    <property type="match status" value="1"/>
</dbReference>
<dbReference type="InterPro" id="IPR005079">
    <property type="entry name" value="Peptidase_C45_hydrolase"/>
</dbReference>
<dbReference type="InterPro" id="IPR047794">
    <property type="entry name" value="C45_proenzyme-like"/>
</dbReference>
<dbReference type="EMBL" id="JAHKNG010000073">
    <property type="protein sequence ID" value="MBU3032299.1"/>
    <property type="molecule type" value="Genomic_DNA"/>
</dbReference>
<sequence>MQLEFRGLTEQRPGTAWRAVFDHGWPGWREWFLAKGGRQGPRLDEARRALRRHMPEFESLWDELVATVGGDEDAARFLSFWMPPRYLVSCSQLVLSDDSGPLLLRNYDLDPELNESTMLHSAWRGRRVMGMVEGLAGLADGMNDAGLAASLTFGGRTQSGRGFGIPLIIRYVLEMCRDVSDAREALRAVPCHMSYNVTVADRTGDWATVFLAPDRPAILSDRPLATNHQLGVEWPRHGRETRTQVRETHLESMLAQPDRLTGAGATQSFLRAPLFSTNYDKGFGTVYTAAYRPATGEAMLLWKDGEPLVWKIDDFHPARANVAYSQCGSAVVGRWKDTPASPQHKTGAQPAALAGFMAQLSACMAGQRDWASLGKFWAPNSDSALPYGDVS</sequence>
<feature type="domain" description="Peptidase C45 hydrolase" evidence="1">
    <location>
        <begin position="98"/>
        <end position="303"/>
    </location>
</feature>
<proteinExistence type="predicted"/>
<dbReference type="Pfam" id="PF03417">
    <property type="entry name" value="AAT"/>
    <property type="match status" value="1"/>
</dbReference>
<evidence type="ECO:0000313" key="2">
    <source>
        <dbReference type="EMBL" id="MBU3032299.1"/>
    </source>
</evidence>
<keyword evidence="3" id="KW-1185">Reference proteome</keyword>
<reference evidence="2" key="1">
    <citation type="submission" date="2021-06" db="EMBL/GenBank/DDBJ databases">
        <title>Paracoccus bacterium XHP0099 sp. nov., isolated from the surface waters of the Yellow Sea.</title>
        <authorList>
            <person name="Xue H."/>
            <person name="Zhang D."/>
        </authorList>
    </citation>
    <scope>NUCLEOTIDE SEQUENCE</scope>
    <source>
        <strain evidence="2">XHP0099</strain>
    </source>
</reference>
<evidence type="ECO:0000313" key="3">
    <source>
        <dbReference type="Proteomes" id="UP001166191"/>
    </source>
</evidence>
<dbReference type="Proteomes" id="UP001166191">
    <property type="component" value="Unassembled WGS sequence"/>
</dbReference>
<evidence type="ECO:0000259" key="1">
    <source>
        <dbReference type="Pfam" id="PF03417"/>
    </source>
</evidence>
<name>A0ABS6AP82_9RHOB</name>
<gene>
    <name evidence="2" type="ORF">KNW02_19655</name>
</gene>
<dbReference type="CDD" id="cd01935">
    <property type="entry name" value="Ntn_CGH_like"/>
    <property type="match status" value="1"/>
</dbReference>
<dbReference type="RefSeq" id="WP_216034884.1">
    <property type="nucleotide sequence ID" value="NZ_JAHKNG010000073.1"/>
</dbReference>